<evidence type="ECO:0000313" key="2">
    <source>
        <dbReference type="Proteomes" id="UP000629468"/>
    </source>
</evidence>
<dbReference type="EMBL" id="JABXXO010000012">
    <property type="protein sequence ID" value="KAF7762475.1"/>
    <property type="molecule type" value="Genomic_DNA"/>
</dbReference>
<dbReference type="AlphaFoldDB" id="A0A8H7EYA6"/>
<reference evidence="1 2" key="1">
    <citation type="journal article" name="Sci. Rep.">
        <title>Telomere-to-telomere assembled and centromere annotated genomes of the two main subspecies of the button mushroom Agaricus bisporus reveal especially polymorphic chromosome ends.</title>
        <authorList>
            <person name="Sonnenberg A.S.M."/>
            <person name="Sedaghat-Telgerd N."/>
            <person name="Lavrijssen B."/>
            <person name="Ohm R.A."/>
            <person name="Hendrickx P.M."/>
            <person name="Scholtmeijer K."/>
            <person name="Baars J.J.P."/>
            <person name="van Peer A."/>
        </authorList>
    </citation>
    <scope>NUCLEOTIDE SEQUENCE [LARGE SCALE GENOMIC DNA]</scope>
    <source>
        <strain evidence="1 2">H119_p4</strain>
    </source>
</reference>
<sequence length="112" mass="13098">MKYISIRVSPGTAIAKLSGFTPDKVDDLVTILEVSSKHEVGRMRVARGPIHLYHRGWSYLFRKRQRVWRKASYGNHESLESPRLRRDIHQTTYYQLVGTFLRQYANPIPLLT</sequence>
<protein>
    <submittedName>
        <fullName evidence="1">Uncharacterized protein</fullName>
    </submittedName>
</protein>
<accession>A0A8H7EYA6</accession>
<evidence type="ECO:0000313" key="1">
    <source>
        <dbReference type="EMBL" id="KAF7762475.1"/>
    </source>
</evidence>
<name>A0A8H7EYA6_AGABI</name>
<proteinExistence type="predicted"/>
<organism evidence="1 2">
    <name type="scientific">Agaricus bisporus var. burnettii</name>
    <dbReference type="NCBI Taxonomy" id="192524"/>
    <lineage>
        <taxon>Eukaryota</taxon>
        <taxon>Fungi</taxon>
        <taxon>Dikarya</taxon>
        <taxon>Basidiomycota</taxon>
        <taxon>Agaricomycotina</taxon>
        <taxon>Agaricomycetes</taxon>
        <taxon>Agaricomycetidae</taxon>
        <taxon>Agaricales</taxon>
        <taxon>Agaricineae</taxon>
        <taxon>Agaricaceae</taxon>
        <taxon>Agaricus</taxon>
    </lineage>
</organism>
<comment type="caution">
    <text evidence="1">The sequence shown here is derived from an EMBL/GenBank/DDBJ whole genome shotgun (WGS) entry which is preliminary data.</text>
</comment>
<dbReference type="Proteomes" id="UP000629468">
    <property type="component" value="Unassembled WGS sequence"/>
</dbReference>
<gene>
    <name evidence="1" type="ORF">Agabi119p4_9068</name>
</gene>